<dbReference type="Proteomes" id="UP000823388">
    <property type="component" value="Chromosome 2N"/>
</dbReference>
<sequence length="88" mass="9563">MACESTFIYLSVPPLISSIALLSPVCSLCGSLTPLISSLALLSPVSSLLSRARQQEGGRECCFIHHRIGRRLLTLEAGDGPRYCRLFL</sequence>
<accession>A0A8T0VEJ8</accession>
<organism evidence="1 2">
    <name type="scientific">Panicum virgatum</name>
    <name type="common">Blackwell switchgrass</name>
    <dbReference type="NCBI Taxonomy" id="38727"/>
    <lineage>
        <taxon>Eukaryota</taxon>
        <taxon>Viridiplantae</taxon>
        <taxon>Streptophyta</taxon>
        <taxon>Embryophyta</taxon>
        <taxon>Tracheophyta</taxon>
        <taxon>Spermatophyta</taxon>
        <taxon>Magnoliopsida</taxon>
        <taxon>Liliopsida</taxon>
        <taxon>Poales</taxon>
        <taxon>Poaceae</taxon>
        <taxon>PACMAD clade</taxon>
        <taxon>Panicoideae</taxon>
        <taxon>Panicodae</taxon>
        <taxon>Paniceae</taxon>
        <taxon>Panicinae</taxon>
        <taxon>Panicum</taxon>
        <taxon>Panicum sect. Hiantes</taxon>
    </lineage>
</organism>
<name>A0A8T0VEJ8_PANVG</name>
<dbReference type="AlphaFoldDB" id="A0A8T0VEJ8"/>
<reference evidence="1" key="1">
    <citation type="submission" date="2020-05" db="EMBL/GenBank/DDBJ databases">
        <title>WGS assembly of Panicum virgatum.</title>
        <authorList>
            <person name="Lovell J.T."/>
            <person name="Jenkins J."/>
            <person name="Shu S."/>
            <person name="Juenger T.E."/>
            <person name="Schmutz J."/>
        </authorList>
    </citation>
    <scope>NUCLEOTIDE SEQUENCE</scope>
    <source>
        <strain evidence="1">AP13</strain>
    </source>
</reference>
<dbReference type="EMBL" id="CM029040">
    <property type="protein sequence ID" value="KAG2635211.1"/>
    <property type="molecule type" value="Genomic_DNA"/>
</dbReference>
<keyword evidence="2" id="KW-1185">Reference proteome</keyword>
<gene>
    <name evidence="1" type="ORF">PVAP13_2NG336255</name>
</gene>
<comment type="caution">
    <text evidence="1">The sequence shown here is derived from an EMBL/GenBank/DDBJ whole genome shotgun (WGS) entry which is preliminary data.</text>
</comment>
<protein>
    <submittedName>
        <fullName evidence="1">Uncharacterized protein</fullName>
    </submittedName>
</protein>
<proteinExistence type="predicted"/>
<evidence type="ECO:0000313" key="1">
    <source>
        <dbReference type="EMBL" id="KAG2635211.1"/>
    </source>
</evidence>
<evidence type="ECO:0000313" key="2">
    <source>
        <dbReference type="Proteomes" id="UP000823388"/>
    </source>
</evidence>